<dbReference type="CDD" id="cd09110">
    <property type="entry name" value="PLDc_CLS_1"/>
    <property type="match status" value="1"/>
</dbReference>
<protein>
    <submittedName>
        <fullName evidence="2">Cardiolipin synthase B</fullName>
    </submittedName>
</protein>
<evidence type="ECO:0000313" key="2">
    <source>
        <dbReference type="EMBL" id="QOW20570.1"/>
    </source>
</evidence>
<dbReference type="GO" id="GO:0008808">
    <property type="term" value="F:cardiolipin synthase activity"/>
    <property type="evidence" value="ECO:0007669"/>
    <property type="project" value="TreeGrafter"/>
</dbReference>
<proteinExistence type="predicted"/>
<keyword evidence="3" id="KW-1185">Reference proteome</keyword>
<evidence type="ECO:0000313" key="3">
    <source>
        <dbReference type="Proteomes" id="UP000594059"/>
    </source>
</evidence>
<dbReference type="SUPFAM" id="SSF56024">
    <property type="entry name" value="Phospholipase D/nuclease"/>
    <property type="match status" value="2"/>
</dbReference>
<accession>A0A7S6ZT53</accession>
<dbReference type="PANTHER" id="PTHR21248">
    <property type="entry name" value="CARDIOLIPIN SYNTHASE"/>
    <property type="match status" value="1"/>
</dbReference>
<feature type="domain" description="PLD phosphodiesterase" evidence="1">
    <location>
        <begin position="157"/>
        <end position="184"/>
    </location>
</feature>
<dbReference type="AlphaFoldDB" id="A0A7S6ZT53"/>
<dbReference type="KEGG" id="lcic:INQ41_06075"/>
<evidence type="ECO:0000259" key="1">
    <source>
        <dbReference type="PROSITE" id="PS50035"/>
    </source>
</evidence>
<dbReference type="Pfam" id="PF13091">
    <property type="entry name" value="PLDc_2"/>
    <property type="match status" value="2"/>
</dbReference>
<dbReference type="PANTHER" id="PTHR21248:SF22">
    <property type="entry name" value="PHOSPHOLIPASE D"/>
    <property type="match status" value="1"/>
</dbReference>
<dbReference type="Gene3D" id="3.30.870.10">
    <property type="entry name" value="Endonuclease Chain A"/>
    <property type="match status" value="2"/>
</dbReference>
<reference evidence="2 3" key="1">
    <citation type="submission" date="2020-10" db="EMBL/GenBank/DDBJ databases">
        <title>complete genome sequencing of Lysobacter sp. H21R20.</title>
        <authorList>
            <person name="Bae J.-W."/>
            <person name="Lee S.-Y."/>
        </authorList>
    </citation>
    <scope>NUCLEOTIDE SEQUENCE [LARGE SCALE GENOMIC DNA]</scope>
    <source>
        <strain evidence="2 3">H21R20</strain>
    </source>
</reference>
<dbReference type="Proteomes" id="UP000594059">
    <property type="component" value="Chromosome"/>
</dbReference>
<sequence>MTWVIVLTVLVTAIVVVIGLNFSTSEKHIERRINHHYATGDEQYEREMAVMLGPGILPGNKVQAFNNGGEIFPAMLEAIRAARTSITFETYIYWSGEIGREFSDALSERATAGLPVHVTIDWVGSLKMDQALLQSMEDAGVEVQRYRPLHWYSLTRMNNRTHRKLLVVDGRVGFTGGVGIADQWEGKAEDPDHWRDMHFRIDGPAVAQVQAAFNDNWIKTTGVVLSGPTYFPPLEHAGDMDAHMIIASPAGGSESMHLMYLMSIAAAEESIDLAAAYFVPDELIVEALLAARERGVRIRVLLPGPHIDSATVRISSRSTWGALLRNGIEIHEYQPTMMHTKLLVVDRQMTSVGSTNFDIRSFRLNDEASLNIYDHAFAEAMTAVFEHDLKSAKRYTHEMWLNRPWREKMAERVSLPFKSQL</sequence>
<organism evidence="2 3">
    <name type="scientific">Novilysobacter ciconiae</name>
    <dbReference type="NCBI Taxonomy" id="2781022"/>
    <lineage>
        <taxon>Bacteria</taxon>
        <taxon>Pseudomonadati</taxon>
        <taxon>Pseudomonadota</taxon>
        <taxon>Gammaproteobacteria</taxon>
        <taxon>Lysobacterales</taxon>
        <taxon>Lysobacteraceae</taxon>
        <taxon>Novilysobacter</taxon>
    </lineage>
</organism>
<dbReference type="InterPro" id="IPR001736">
    <property type="entry name" value="PLipase_D/transphosphatidylase"/>
</dbReference>
<dbReference type="RefSeq" id="WP_193987008.1">
    <property type="nucleotide sequence ID" value="NZ_CP063656.1"/>
</dbReference>
<name>A0A7S6ZT53_9GAMM</name>
<feature type="domain" description="PLD phosphodiesterase" evidence="1">
    <location>
        <begin position="334"/>
        <end position="361"/>
    </location>
</feature>
<dbReference type="CDD" id="cd09159">
    <property type="entry name" value="PLDc_ybhO_like_2"/>
    <property type="match status" value="1"/>
</dbReference>
<dbReference type="SMART" id="SM00155">
    <property type="entry name" value="PLDc"/>
    <property type="match status" value="2"/>
</dbReference>
<dbReference type="EMBL" id="CP063656">
    <property type="protein sequence ID" value="QOW20570.1"/>
    <property type="molecule type" value="Genomic_DNA"/>
</dbReference>
<dbReference type="PROSITE" id="PS50035">
    <property type="entry name" value="PLD"/>
    <property type="match status" value="2"/>
</dbReference>
<gene>
    <name evidence="2" type="ORF">INQ41_06075</name>
</gene>
<dbReference type="InterPro" id="IPR025202">
    <property type="entry name" value="PLD-like_dom"/>
</dbReference>
<dbReference type="GO" id="GO:0032049">
    <property type="term" value="P:cardiolipin biosynthetic process"/>
    <property type="evidence" value="ECO:0007669"/>
    <property type="project" value="UniProtKB-ARBA"/>
</dbReference>
<dbReference type="GO" id="GO:0016020">
    <property type="term" value="C:membrane"/>
    <property type="evidence" value="ECO:0007669"/>
    <property type="project" value="TreeGrafter"/>
</dbReference>